<organism evidence="1 2">
    <name type="scientific">Pseudonocardia autotrophica</name>
    <name type="common">Amycolata autotrophica</name>
    <name type="synonym">Nocardia autotrophica</name>
    <dbReference type="NCBI Taxonomy" id="2074"/>
    <lineage>
        <taxon>Bacteria</taxon>
        <taxon>Bacillati</taxon>
        <taxon>Actinomycetota</taxon>
        <taxon>Actinomycetes</taxon>
        <taxon>Pseudonocardiales</taxon>
        <taxon>Pseudonocardiaceae</taxon>
        <taxon>Pseudonocardia</taxon>
    </lineage>
</organism>
<dbReference type="STRING" id="2074.BG845_05781"/>
<keyword evidence="2" id="KW-1185">Reference proteome</keyword>
<evidence type="ECO:0000313" key="1">
    <source>
        <dbReference type="EMBL" id="OSY35818.1"/>
    </source>
</evidence>
<accession>A0A1Y2MMX7</accession>
<dbReference type="Proteomes" id="UP000194360">
    <property type="component" value="Unassembled WGS sequence"/>
</dbReference>
<dbReference type="EMBL" id="MIGB01000046">
    <property type="protein sequence ID" value="OSY35818.1"/>
    <property type="molecule type" value="Genomic_DNA"/>
</dbReference>
<dbReference type="AlphaFoldDB" id="A0A1Y2MMX7"/>
<comment type="caution">
    <text evidence="1">The sequence shown here is derived from an EMBL/GenBank/DDBJ whole genome shotgun (WGS) entry which is preliminary data.</text>
</comment>
<reference evidence="1 2" key="1">
    <citation type="submission" date="2016-09" db="EMBL/GenBank/DDBJ databases">
        <title>Pseudonocardia autotrophica DSM535, a candidate organism with high potential of specific P450 cytochromes.</title>
        <authorList>
            <person name="Grumaz C."/>
            <person name="Vainshtein Y."/>
            <person name="Kirstahler P."/>
            <person name="Sohn K."/>
        </authorList>
    </citation>
    <scope>NUCLEOTIDE SEQUENCE [LARGE SCALE GENOMIC DNA]</scope>
    <source>
        <strain evidence="1 2">DSM 535</strain>
    </source>
</reference>
<evidence type="ECO:0000313" key="2">
    <source>
        <dbReference type="Proteomes" id="UP000194360"/>
    </source>
</evidence>
<gene>
    <name evidence="1" type="ORF">BG845_05781</name>
</gene>
<protein>
    <submittedName>
        <fullName evidence="1">Uncharacterized protein</fullName>
    </submittedName>
</protein>
<name>A0A1Y2MMX7_PSEAH</name>
<sequence length="39" mass="4266">MHTGLPDGRIPTKVGVITNRCHHRAKSYHRILSGTAARG</sequence>
<proteinExistence type="predicted"/>